<evidence type="ECO:0000256" key="4">
    <source>
        <dbReference type="ARBA" id="ARBA00022759"/>
    </source>
</evidence>
<keyword evidence="3" id="KW-0540">Nuclease</keyword>
<evidence type="ECO:0000256" key="3">
    <source>
        <dbReference type="ARBA" id="ARBA00022722"/>
    </source>
</evidence>
<evidence type="ECO:0000256" key="1">
    <source>
        <dbReference type="ARBA" id="ARBA00022679"/>
    </source>
</evidence>
<keyword evidence="4" id="KW-0255">Endonuclease</keyword>
<sequence>MQSKTSLSHVTASQQSVNNPSNNKIFVSCNASDKCTGAILMYGPTKVQAQLVAFDSMQLKGAELKHPVHEKELYAIIWALKKWRVDLLEGVVMKVSSLAGVPWLPDNAELVGALMVAPVNVLRIATDPTWIQRIKEGYKADTWYRKLSEAKGFSGIRKENGLWYVGTRLMIPRVQDIRKGLFHLAHDARGHFGFDKSYAALQDSYYWPNMQKEIETLYIPSCEHCQWNKSSTCKLTGPLHPLPVPNNHRDSVATDFIGPLPEDSGFNIIATFTNCLGADIRLVPTRMDITPEDFAVIFFNNWYCENGLPLEIVLDRDHIFPTTLKQMVPVNTPTRQSYKSSGIMSHRIRKTGLLPYPK</sequence>
<feature type="domain" description="Integrase zinc-binding" evidence="8">
    <location>
        <begin position="176"/>
        <end position="230"/>
    </location>
</feature>
<accession>A0AAD5UTN7</accession>
<evidence type="ECO:0000313" key="9">
    <source>
        <dbReference type="EMBL" id="KAJ3477289.1"/>
    </source>
</evidence>
<dbReference type="PANTHER" id="PTHR37984:SF5">
    <property type="entry name" value="PROTEIN NYNRIN-LIKE"/>
    <property type="match status" value="1"/>
</dbReference>
<organism evidence="9 10">
    <name type="scientific">Meripilus lineatus</name>
    <dbReference type="NCBI Taxonomy" id="2056292"/>
    <lineage>
        <taxon>Eukaryota</taxon>
        <taxon>Fungi</taxon>
        <taxon>Dikarya</taxon>
        <taxon>Basidiomycota</taxon>
        <taxon>Agaricomycotina</taxon>
        <taxon>Agaricomycetes</taxon>
        <taxon>Polyporales</taxon>
        <taxon>Meripilaceae</taxon>
        <taxon>Meripilus</taxon>
    </lineage>
</organism>
<dbReference type="Pfam" id="PF17921">
    <property type="entry name" value="Integrase_H2C2"/>
    <property type="match status" value="1"/>
</dbReference>
<dbReference type="InterPro" id="IPR041588">
    <property type="entry name" value="Integrase_H2C2"/>
</dbReference>
<gene>
    <name evidence="9" type="ORF">NLI96_g10568</name>
</gene>
<feature type="domain" description="Reverse transcriptase RNase H-like" evidence="7">
    <location>
        <begin position="22"/>
        <end position="88"/>
    </location>
</feature>
<comment type="caution">
    <text evidence="9">The sequence shown here is derived from an EMBL/GenBank/DDBJ whole genome shotgun (WGS) entry which is preliminary data.</text>
</comment>
<protein>
    <recommendedName>
        <fullName evidence="11">Polyprotein</fullName>
    </recommendedName>
</protein>
<dbReference type="AlphaFoldDB" id="A0AAD5UTN7"/>
<dbReference type="GO" id="GO:0004519">
    <property type="term" value="F:endonuclease activity"/>
    <property type="evidence" value="ECO:0007669"/>
    <property type="project" value="UniProtKB-KW"/>
</dbReference>
<dbReference type="Gene3D" id="1.10.340.70">
    <property type="match status" value="1"/>
</dbReference>
<dbReference type="InterPro" id="IPR043502">
    <property type="entry name" value="DNA/RNA_pol_sf"/>
</dbReference>
<evidence type="ECO:0000313" key="10">
    <source>
        <dbReference type="Proteomes" id="UP001212997"/>
    </source>
</evidence>
<name>A0AAD5UTN7_9APHY</name>
<evidence type="ECO:0000256" key="5">
    <source>
        <dbReference type="ARBA" id="ARBA00022801"/>
    </source>
</evidence>
<keyword evidence="5" id="KW-0378">Hydrolase</keyword>
<keyword evidence="10" id="KW-1185">Reference proteome</keyword>
<keyword evidence="2" id="KW-0548">Nucleotidyltransferase</keyword>
<keyword evidence="6" id="KW-0695">RNA-directed DNA polymerase</keyword>
<evidence type="ECO:0000256" key="6">
    <source>
        <dbReference type="ARBA" id="ARBA00022918"/>
    </source>
</evidence>
<proteinExistence type="predicted"/>
<reference evidence="9" key="1">
    <citation type="submission" date="2022-07" db="EMBL/GenBank/DDBJ databases">
        <title>Genome Sequence of Physisporinus lineatus.</title>
        <authorList>
            <person name="Buettner E."/>
        </authorList>
    </citation>
    <scope>NUCLEOTIDE SEQUENCE</scope>
    <source>
        <strain evidence="9">VT162</strain>
    </source>
</reference>
<dbReference type="PANTHER" id="PTHR37984">
    <property type="entry name" value="PROTEIN CBG26694"/>
    <property type="match status" value="1"/>
</dbReference>
<dbReference type="Proteomes" id="UP001212997">
    <property type="component" value="Unassembled WGS sequence"/>
</dbReference>
<dbReference type="InterPro" id="IPR041373">
    <property type="entry name" value="RT_RNaseH"/>
</dbReference>
<evidence type="ECO:0008006" key="11">
    <source>
        <dbReference type="Google" id="ProtNLM"/>
    </source>
</evidence>
<dbReference type="Pfam" id="PF17917">
    <property type="entry name" value="RT_RNaseH"/>
    <property type="match status" value="1"/>
</dbReference>
<dbReference type="InterPro" id="IPR050951">
    <property type="entry name" value="Retrovirus_Pol_polyprotein"/>
</dbReference>
<dbReference type="GO" id="GO:0016787">
    <property type="term" value="F:hydrolase activity"/>
    <property type="evidence" value="ECO:0007669"/>
    <property type="project" value="UniProtKB-KW"/>
</dbReference>
<dbReference type="EMBL" id="JANAWD010000609">
    <property type="protein sequence ID" value="KAJ3477289.1"/>
    <property type="molecule type" value="Genomic_DNA"/>
</dbReference>
<dbReference type="GO" id="GO:0003964">
    <property type="term" value="F:RNA-directed DNA polymerase activity"/>
    <property type="evidence" value="ECO:0007669"/>
    <property type="project" value="UniProtKB-KW"/>
</dbReference>
<evidence type="ECO:0000259" key="8">
    <source>
        <dbReference type="Pfam" id="PF17921"/>
    </source>
</evidence>
<evidence type="ECO:0000256" key="2">
    <source>
        <dbReference type="ARBA" id="ARBA00022695"/>
    </source>
</evidence>
<dbReference type="SUPFAM" id="SSF56672">
    <property type="entry name" value="DNA/RNA polymerases"/>
    <property type="match status" value="1"/>
</dbReference>
<keyword evidence="1" id="KW-0808">Transferase</keyword>
<evidence type="ECO:0000259" key="7">
    <source>
        <dbReference type="Pfam" id="PF17917"/>
    </source>
</evidence>